<evidence type="ECO:0000259" key="2">
    <source>
        <dbReference type="PROSITE" id="PS50119"/>
    </source>
</evidence>
<feature type="domain" description="B box-type" evidence="2">
    <location>
        <begin position="33"/>
        <end position="64"/>
    </location>
</feature>
<proteinExistence type="predicted"/>
<keyword evidence="4" id="KW-1185">Reference proteome</keyword>
<keyword evidence="1" id="KW-0862">Zinc</keyword>
<accession>A0A9D3YMP2</accession>
<reference evidence="3" key="1">
    <citation type="journal article" date="2019" name="bioRxiv">
        <title>The Genome of the Zebra Mussel, Dreissena polymorpha: A Resource for Invasive Species Research.</title>
        <authorList>
            <person name="McCartney M.A."/>
            <person name="Auch B."/>
            <person name="Kono T."/>
            <person name="Mallez S."/>
            <person name="Zhang Y."/>
            <person name="Obille A."/>
            <person name="Becker A."/>
            <person name="Abrahante J.E."/>
            <person name="Garbe J."/>
            <person name="Badalamenti J.P."/>
            <person name="Herman A."/>
            <person name="Mangelson H."/>
            <person name="Liachko I."/>
            <person name="Sullivan S."/>
            <person name="Sone E.D."/>
            <person name="Koren S."/>
            <person name="Silverstein K.A.T."/>
            <person name="Beckman K.B."/>
            <person name="Gohl D.M."/>
        </authorList>
    </citation>
    <scope>NUCLEOTIDE SEQUENCE</scope>
    <source>
        <strain evidence="3">Duluth1</strain>
        <tissue evidence="3">Whole animal</tissue>
    </source>
</reference>
<reference evidence="3" key="2">
    <citation type="submission" date="2020-11" db="EMBL/GenBank/DDBJ databases">
        <authorList>
            <person name="McCartney M.A."/>
            <person name="Auch B."/>
            <person name="Kono T."/>
            <person name="Mallez S."/>
            <person name="Becker A."/>
            <person name="Gohl D.M."/>
            <person name="Silverstein K.A.T."/>
            <person name="Koren S."/>
            <person name="Bechman K.B."/>
            <person name="Herman A."/>
            <person name="Abrahante J.E."/>
            <person name="Garbe J."/>
        </authorList>
    </citation>
    <scope>NUCLEOTIDE SEQUENCE</scope>
    <source>
        <strain evidence="3">Duluth1</strain>
        <tissue evidence="3">Whole animal</tissue>
    </source>
</reference>
<organism evidence="3 4">
    <name type="scientific">Dreissena polymorpha</name>
    <name type="common">Zebra mussel</name>
    <name type="synonym">Mytilus polymorpha</name>
    <dbReference type="NCBI Taxonomy" id="45954"/>
    <lineage>
        <taxon>Eukaryota</taxon>
        <taxon>Metazoa</taxon>
        <taxon>Spiralia</taxon>
        <taxon>Lophotrochozoa</taxon>
        <taxon>Mollusca</taxon>
        <taxon>Bivalvia</taxon>
        <taxon>Autobranchia</taxon>
        <taxon>Heteroconchia</taxon>
        <taxon>Euheterodonta</taxon>
        <taxon>Imparidentia</taxon>
        <taxon>Neoheterodontei</taxon>
        <taxon>Myida</taxon>
        <taxon>Dreissenoidea</taxon>
        <taxon>Dreissenidae</taxon>
        <taxon>Dreissena</taxon>
    </lineage>
</organism>
<protein>
    <recommendedName>
        <fullName evidence="2">B box-type domain-containing protein</fullName>
    </recommendedName>
</protein>
<comment type="caution">
    <text evidence="3">The sequence shown here is derived from an EMBL/GenBank/DDBJ whole genome shotgun (WGS) entry which is preliminary data.</text>
</comment>
<evidence type="ECO:0000313" key="3">
    <source>
        <dbReference type="EMBL" id="KAH3701630.1"/>
    </source>
</evidence>
<dbReference type="Proteomes" id="UP000828390">
    <property type="component" value="Unassembled WGS sequence"/>
</dbReference>
<dbReference type="EMBL" id="JAIWYP010000015">
    <property type="protein sequence ID" value="KAH3701630.1"/>
    <property type="molecule type" value="Genomic_DNA"/>
</dbReference>
<dbReference type="InterPro" id="IPR000315">
    <property type="entry name" value="Znf_B-box"/>
</dbReference>
<keyword evidence="1" id="KW-0479">Metal-binding</keyword>
<evidence type="ECO:0000313" key="4">
    <source>
        <dbReference type="Proteomes" id="UP000828390"/>
    </source>
</evidence>
<dbReference type="SUPFAM" id="SSF57845">
    <property type="entry name" value="B-box zinc-binding domain"/>
    <property type="match status" value="1"/>
</dbReference>
<name>A0A9D3YMP2_DREPO</name>
<keyword evidence="1" id="KW-0863">Zinc-finger</keyword>
<sequence length="64" mass="7477">MHNQLFSNHASFGRGDMNRWPVSKKVEVFLLKCDVHKEETLNMFCDEHSKLCCANCAFLNHRHA</sequence>
<gene>
    <name evidence="3" type="ORF">DPMN_076620</name>
</gene>
<dbReference type="GO" id="GO:0008270">
    <property type="term" value="F:zinc ion binding"/>
    <property type="evidence" value="ECO:0007669"/>
    <property type="project" value="UniProtKB-KW"/>
</dbReference>
<evidence type="ECO:0000256" key="1">
    <source>
        <dbReference type="PROSITE-ProRule" id="PRU00024"/>
    </source>
</evidence>
<dbReference type="Gene3D" id="3.30.160.60">
    <property type="entry name" value="Classic Zinc Finger"/>
    <property type="match status" value="1"/>
</dbReference>
<dbReference type="Pfam" id="PF00643">
    <property type="entry name" value="zf-B_box"/>
    <property type="match status" value="1"/>
</dbReference>
<dbReference type="AlphaFoldDB" id="A0A9D3YMP2"/>
<dbReference type="PROSITE" id="PS50119">
    <property type="entry name" value="ZF_BBOX"/>
    <property type="match status" value="1"/>
</dbReference>